<dbReference type="EMBL" id="HACM01004977">
    <property type="protein sequence ID" value="CRZ05419.1"/>
    <property type="molecule type" value="Transcribed_RNA"/>
</dbReference>
<accession>A0A0H5RAF5</accession>
<feature type="non-terminal residue" evidence="1">
    <location>
        <position position="1"/>
    </location>
</feature>
<dbReference type="AlphaFoldDB" id="A0A0H5RAF5"/>
<sequence length="107" mass="12357">IRHIAVHRYLMLIKDDPLTKISSSLSIAKSFFPSENTDYRARAVREWSQFFIANHALPPMCQGRHVKIKSLVDDEDIQTSAKLGFDHKSPTQYVGAHLHFGYENRFI</sequence>
<protein>
    <submittedName>
        <fullName evidence="1">Uncharacterized protein</fullName>
    </submittedName>
</protein>
<organism evidence="1">
    <name type="scientific">Spongospora subterranea</name>
    <dbReference type="NCBI Taxonomy" id="70186"/>
    <lineage>
        <taxon>Eukaryota</taxon>
        <taxon>Sar</taxon>
        <taxon>Rhizaria</taxon>
        <taxon>Endomyxa</taxon>
        <taxon>Phytomyxea</taxon>
        <taxon>Plasmodiophorida</taxon>
        <taxon>Plasmodiophoridae</taxon>
        <taxon>Spongospora</taxon>
    </lineage>
</organism>
<proteinExistence type="predicted"/>
<reference evidence="1" key="1">
    <citation type="submission" date="2015-04" db="EMBL/GenBank/DDBJ databases">
        <title>The genome sequence of the plant pathogenic Rhizarian Plasmodiophora brassicae reveals insights in its biotrophic life cycle and the origin of chitin synthesis.</title>
        <authorList>
            <person name="Schwelm A."/>
            <person name="Fogelqvist J."/>
            <person name="Knaust A."/>
            <person name="Julke S."/>
            <person name="Lilja T."/>
            <person name="Dhandapani V."/>
            <person name="Bonilla-Rosso G."/>
            <person name="Karlsson M."/>
            <person name="Shevchenko A."/>
            <person name="Choi S.R."/>
            <person name="Kim H.G."/>
            <person name="Park J.Y."/>
            <person name="Lim Y.P."/>
            <person name="Ludwig-Muller J."/>
            <person name="Dixelius C."/>
        </authorList>
    </citation>
    <scope>NUCLEOTIDE SEQUENCE</scope>
    <source>
        <tissue evidence="1">Potato root galls</tissue>
    </source>
</reference>
<evidence type="ECO:0000313" key="1">
    <source>
        <dbReference type="EMBL" id="CRZ05419.1"/>
    </source>
</evidence>
<name>A0A0H5RAF5_9EUKA</name>